<gene>
    <name evidence="2" type="ORF">PXEA_LOCUS12883</name>
</gene>
<sequence>MPSTHQDTASQPVRFSSPNTNTHTYTLASALGCYDGAPVPPDHKGPRQVLNWDDGLDQLRQRIFLIGFSHVAEASGNRCPVGCAQPSRGRVMLADTIASDGKTSPRPVLTPSGPALWAVGLDRWGGPIRHENTGIAEMATRMALRMDGLA</sequence>
<dbReference type="EMBL" id="CAAALY010041584">
    <property type="protein sequence ID" value="VEL19443.1"/>
    <property type="molecule type" value="Genomic_DNA"/>
</dbReference>
<name>A0A448WSY9_9PLAT</name>
<feature type="region of interest" description="Disordered" evidence="1">
    <location>
        <begin position="1"/>
        <end position="21"/>
    </location>
</feature>
<protein>
    <submittedName>
        <fullName evidence="2">Uncharacterized protein</fullName>
    </submittedName>
</protein>
<dbReference type="Proteomes" id="UP000784294">
    <property type="component" value="Unassembled WGS sequence"/>
</dbReference>
<organism evidence="2 3">
    <name type="scientific">Protopolystoma xenopodis</name>
    <dbReference type="NCBI Taxonomy" id="117903"/>
    <lineage>
        <taxon>Eukaryota</taxon>
        <taxon>Metazoa</taxon>
        <taxon>Spiralia</taxon>
        <taxon>Lophotrochozoa</taxon>
        <taxon>Platyhelminthes</taxon>
        <taxon>Monogenea</taxon>
        <taxon>Polyopisthocotylea</taxon>
        <taxon>Polystomatidea</taxon>
        <taxon>Polystomatidae</taxon>
        <taxon>Protopolystoma</taxon>
    </lineage>
</organism>
<comment type="caution">
    <text evidence="2">The sequence shown here is derived from an EMBL/GenBank/DDBJ whole genome shotgun (WGS) entry which is preliminary data.</text>
</comment>
<evidence type="ECO:0000256" key="1">
    <source>
        <dbReference type="SAM" id="MobiDB-lite"/>
    </source>
</evidence>
<proteinExistence type="predicted"/>
<evidence type="ECO:0000313" key="2">
    <source>
        <dbReference type="EMBL" id="VEL19443.1"/>
    </source>
</evidence>
<evidence type="ECO:0000313" key="3">
    <source>
        <dbReference type="Proteomes" id="UP000784294"/>
    </source>
</evidence>
<dbReference type="AlphaFoldDB" id="A0A448WSY9"/>
<keyword evidence="3" id="KW-1185">Reference proteome</keyword>
<accession>A0A448WSY9</accession>
<reference evidence="2" key="1">
    <citation type="submission" date="2018-11" db="EMBL/GenBank/DDBJ databases">
        <authorList>
            <consortium name="Pathogen Informatics"/>
        </authorList>
    </citation>
    <scope>NUCLEOTIDE SEQUENCE</scope>
</reference>